<comment type="function">
    <text evidence="8">Ligand for members of the frizzled family of seven transmembrane receptors.</text>
</comment>
<dbReference type="InterPro" id="IPR005817">
    <property type="entry name" value="Wnt"/>
</dbReference>
<feature type="region of interest" description="Disordered" evidence="9">
    <location>
        <begin position="110"/>
        <end position="161"/>
    </location>
</feature>
<dbReference type="PANTHER" id="PTHR12027:SF98">
    <property type="entry name" value="PROTEIN WNT"/>
    <property type="match status" value="1"/>
</dbReference>
<dbReference type="VEuPathDB" id="VectorBase:AMIN009473"/>
<dbReference type="GO" id="GO:0060070">
    <property type="term" value="P:canonical Wnt signaling pathway"/>
    <property type="evidence" value="ECO:0007669"/>
    <property type="project" value="TreeGrafter"/>
</dbReference>
<sequence>MPSVSRHKKNSNDPRGWVKLIVFHILGELVQASKSKVEQQKDDNRTNIIVQSLPDVRATCRTVPGLTRDQLELCYRASDVTASAIEGLELGVRECQYQFQWHRWNCSSLSTKSRNPHTSNMLKRGKGRDRPVYEPPLHNMIITSGSQSDERTRRPIQTSPF</sequence>
<keyword evidence="5" id="KW-0272">Extracellular matrix</keyword>
<evidence type="ECO:0000256" key="3">
    <source>
        <dbReference type="ARBA" id="ARBA00022473"/>
    </source>
</evidence>
<reference evidence="11" key="1">
    <citation type="submission" date="2013-03" db="EMBL/GenBank/DDBJ databases">
        <title>The Genome Sequence of Anopheles minimus MINIMUS1.</title>
        <authorList>
            <consortium name="The Broad Institute Genomics Platform"/>
            <person name="Neafsey D.E."/>
            <person name="Walton C."/>
            <person name="Walker B."/>
            <person name="Young S.K."/>
            <person name="Zeng Q."/>
            <person name="Gargeya S."/>
            <person name="Fitzgerald M."/>
            <person name="Haas B."/>
            <person name="Abouelleil A."/>
            <person name="Allen A.W."/>
            <person name="Alvarado L."/>
            <person name="Arachchi H.M."/>
            <person name="Berlin A.M."/>
            <person name="Chapman S.B."/>
            <person name="Gainer-Dewar J."/>
            <person name="Goldberg J."/>
            <person name="Griggs A."/>
            <person name="Gujja S."/>
            <person name="Hansen M."/>
            <person name="Howarth C."/>
            <person name="Imamovic A."/>
            <person name="Ireland A."/>
            <person name="Larimer J."/>
            <person name="McCowan C."/>
            <person name="Murphy C."/>
            <person name="Pearson M."/>
            <person name="Poon T.W."/>
            <person name="Priest M."/>
            <person name="Roberts A."/>
            <person name="Saif S."/>
            <person name="Shea T."/>
            <person name="Sisk P."/>
            <person name="Sykes S."/>
            <person name="Wortman J."/>
            <person name="Nusbaum C."/>
            <person name="Birren B."/>
        </authorList>
    </citation>
    <scope>NUCLEOTIDE SEQUENCE [LARGE SCALE GENOMIC DNA]</scope>
    <source>
        <strain evidence="11">MINIMUS1</strain>
    </source>
</reference>
<protein>
    <recommendedName>
        <fullName evidence="8">Protein Wnt</fullName>
    </recommendedName>
</protein>
<evidence type="ECO:0000256" key="1">
    <source>
        <dbReference type="ARBA" id="ARBA00004498"/>
    </source>
</evidence>
<dbReference type="STRING" id="112268.A0A182WGH4"/>
<evidence type="ECO:0000313" key="11">
    <source>
        <dbReference type="Proteomes" id="UP000075920"/>
    </source>
</evidence>
<keyword evidence="11" id="KW-1185">Reference proteome</keyword>
<evidence type="ECO:0000256" key="5">
    <source>
        <dbReference type="ARBA" id="ARBA00022530"/>
    </source>
</evidence>
<dbReference type="GO" id="GO:0045165">
    <property type="term" value="P:cell fate commitment"/>
    <property type="evidence" value="ECO:0007669"/>
    <property type="project" value="TreeGrafter"/>
</dbReference>
<keyword evidence="4" id="KW-0964">Secreted</keyword>
<evidence type="ECO:0000256" key="6">
    <source>
        <dbReference type="ARBA" id="ARBA00022687"/>
    </source>
</evidence>
<dbReference type="GO" id="GO:0005109">
    <property type="term" value="F:frizzled binding"/>
    <property type="evidence" value="ECO:0007669"/>
    <property type="project" value="TreeGrafter"/>
</dbReference>
<organism evidence="10 11">
    <name type="scientific">Anopheles minimus</name>
    <dbReference type="NCBI Taxonomy" id="112268"/>
    <lineage>
        <taxon>Eukaryota</taxon>
        <taxon>Metazoa</taxon>
        <taxon>Ecdysozoa</taxon>
        <taxon>Arthropoda</taxon>
        <taxon>Hexapoda</taxon>
        <taxon>Insecta</taxon>
        <taxon>Pterygota</taxon>
        <taxon>Neoptera</taxon>
        <taxon>Endopterygota</taxon>
        <taxon>Diptera</taxon>
        <taxon>Nematocera</taxon>
        <taxon>Culicoidea</taxon>
        <taxon>Culicidae</taxon>
        <taxon>Anophelinae</taxon>
        <taxon>Anopheles</taxon>
    </lineage>
</organism>
<evidence type="ECO:0000256" key="2">
    <source>
        <dbReference type="ARBA" id="ARBA00005683"/>
    </source>
</evidence>
<proteinExistence type="inferred from homology"/>
<comment type="similarity">
    <text evidence="2 8">Belongs to the Wnt family.</text>
</comment>
<evidence type="ECO:0000256" key="9">
    <source>
        <dbReference type="SAM" id="MobiDB-lite"/>
    </source>
</evidence>
<comment type="subcellular location">
    <subcellularLocation>
        <location evidence="1 8">Secreted</location>
        <location evidence="1 8">Extracellular space</location>
        <location evidence="1 8">Extracellular matrix</location>
    </subcellularLocation>
</comment>
<dbReference type="GO" id="GO:0005125">
    <property type="term" value="F:cytokine activity"/>
    <property type="evidence" value="ECO:0007669"/>
    <property type="project" value="TreeGrafter"/>
</dbReference>
<keyword evidence="3 8" id="KW-0217">Developmental protein</keyword>
<dbReference type="GO" id="GO:0005615">
    <property type="term" value="C:extracellular space"/>
    <property type="evidence" value="ECO:0007669"/>
    <property type="project" value="TreeGrafter"/>
</dbReference>
<dbReference type="GO" id="GO:0030182">
    <property type="term" value="P:neuron differentiation"/>
    <property type="evidence" value="ECO:0007669"/>
    <property type="project" value="TreeGrafter"/>
</dbReference>
<dbReference type="AlphaFoldDB" id="A0A182WGH4"/>
<evidence type="ECO:0000256" key="8">
    <source>
        <dbReference type="RuleBase" id="RU003500"/>
    </source>
</evidence>
<name>A0A182WGH4_9DIPT</name>
<evidence type="ECO:0000256" key="7">
    <source>
        <dbReference type="ARBA" id="ARBA00023157"/>
    </source>
</evidence>
<keyword evidence="7" id="KW-1015">Disulfide bond</keyword>
<evidence type="ECO:0000256" key="4">
    <source>
        <dbReference type="ARBA" id="ARBA00022525"/>
    </source>
</evidence>
<feature type="compositionally biased region" description="Polar residues" evidence="9">
    <location>
        <begin position="110"/>
        <end position="121"/>
    </location>
</feature>
<dbReference type="PANTHER" id="PTHR12027">
    <property type="entry name" value="WNT RELATED"/>
    <property type="match status" value="1"/>
</dbReference>
<dbReference type="EnsemblMetazoa" id="AMIN009473-RA">
    <property type="protein sequence ID" value="AMIN009473-PA"/>
    <property type="gene ID" value="AMIN009473"/>
</dbReference>
<dbReference type="Proteomes" id="UP000075920">
    <property type="component" value="Unassembled WGS sequence"/>
</dbReference>
<reference evidence="10" key="2">
    <citation type="submission" date="2020-05" db="UniProtKB">
        <authorList>
            <consortium name="EnsemblMetazoa"/>
        </authorList>
    </citation>
    <scope>IDENTIFICATION</scope>
    <source>
        <strain evidence="10">MINIMUS1</strain>
    </source>
</reference>
<dbReference type="Pfam" id="PF00110">
    <property type="entry name" value="wnt"/>
    <property type="match status" value="1"/>
</dbReference>
<evidence type="ECO:0000313" key="10">
    <source>
        <dbReference type="EnsemblMetazoa" id="AMIN009473-PA"/>
    </source>
</evidence>
<accession>A0A182WGH4</accession>
<keyword evidence="6 8" id="KW-0879">Wnt signaling pathway</keyword>